<evidence type="ECO:0000313" key="3">
    <source>
        <dbReference type="Proteomes" id="UP001162128"/>
    </source>
</evidence>
<sequence>MSEVDGNQSGSDIESPQVEIIEEIKISDSIINIIWQIWTFCSKNKVTEIQLKESCVLMPQPELLPTWMEIIMEIEASEKQNILKTDLSTIVREKIVETGITIQDYGSLVKWRALRDYIKDCMRQVLSLGSSTHSSTGTTSMSSMTARIPIPFAGVSSINLLNGDLFGDDYETSQEKISTPLSYISSQKGTSTVMDKCEFTTAPDIAIELFITNLKTVTDGELWGKQMWKFRNPKMALYLDSKKEEQNLVALKFLELLKQMKHQMKATRERQEQEVKVQYREDYEREKRKYSAREECEETAIMPPQKKLKKRS</sequence>
<dbReference type="RefSeq" id="YP_010804318.1">
    <property type="nucleotide sequence ID" value="NC_077069.1"/>
</dbReference>
<organism evidence="2 3">
    <name type="scientific">Broome densovirus</name>
    <dbReference type="NCBI Taxonomy" id="3070203"/>
    <lineage>
        <taxon>Viruses</taxon>
        <taxon>Monodnaviria</taxon>
        <taxon>Shotokuvirae</taxon>
        <taxon>Cossaviricota</taxon>
        <taxon>Quintoviricetes</taxon>
        <taxon>Piccovirales</taxon>
        <taxon>Parvoviridae</taxon>
        <taxon>Densovirinae</taxon>
        <taxon>Muscodensovirus</taxon>
        <taxon>Muscodensovirus dipteran2</taxon>
    </lineage>
</organism>
<proteinExistence type="predicted"/>
<keyword evidence="3" id="KW-1185">Reference proteome</keyword>
<dbReference type="KEGG" id="vg:80543137"/>
<dbReference type="EMBL" id="MT498824">
    <property type="protein sequence ID" value="QLJ83482.1"/>
    <property type="molecule type" value="Genomic_DNA"/>
</dbReference>
<feature type="region of interest" description="Disordered" evidence="1">
    <location>
        <begin position="281"/>
        <end position="312"/>
    </location>
</feature>
<protein>
    <submittedName>
        <fullName evidence="2">ORF1</fullName>
    </submittedName>
</protein>
<name>A0A7D6BWT5_9VIRU</name>
<feature type="compositionally biased region" description="Basic and acidic residues" evidence="1">
    <location>
        <begin position="281"/>
        <end position="294"/>
    </location>
</feature>
<accession>A0A7D6BWT5</accession>
<dbReference type="GeneID" id="80543137"/>
<evidence type="ECO:0000256" key="1">
    <source>
        <dbReference type="SAM" id="MobiDB-lite"/>
    </source>
</evidence>
<reference evidence="3" key="1">
    <citation type="journal article" date="2020" name="Viruses">
        <title>The Diversity and Distribution of Viruses Associated with Culex annulirostris Mosquitoes from the Kimberley Region of Western Australia.</title>
        <authorList>
            <person name="Williams S.H."/>
            <person name="Levy A."/>
            <person name="Yates R.A."/>
            <person name="Somaweera N."/>
            <person name="Neville P.J."/>
            <person name="Nicholson J."/>
            <person name="Lindsay M.D.A."/>
            <person name="Mackenzie J.S."/>
            <person name="Jain K."/>
            <person name="Imrie A."/>
            <person name="Smith D.W."/>
            <person name="Lipkin W.I."/>
        </authorList>
    </citation>
    <scope>NUCLEOTIDE SEQUENCE [LARGE SCALE GENOMIC DNA]</scope>
</reference>
<evidence type="ECO:0000313" key="2">
    <source>
        <dbReference type="EMBL" id="QLJ83482.1"/>
    </source>
</evidence>
<dbReference type="Proteomes" id="UP001162128">
    <property type="component" value="Segment"/>
</dbReference>